<dbReference type="GO" id="GO:0005506">
    <property type="term" value="F:iron ion binding"/>
    <property type="evidence" value="ECO:0007669"/>
    <property type="project" value="InterPro"/>
</dbReference>
<evidence type="ECO:0000256" key="1">
    <source>
        <dbReference type="ARBA" id="ARBA00001971"/>
    </source>
</evidence>
<feature type="binding site" description="axial binding residue" evidence="13">
    <location>
        <position position="271"/>
    </location>
    <ligand>
        <name>heme</name>
        <dbReference type="ChEBI" id="CHEBI:30413"/>
    </ligand>
    <ligandPart>
        <name>Fe</name>
        <dbReference type="ChEBI" id="CHEBI:18248"/>
    </ligandPart>
</feature>
<evidence type="ECO:0000256" key="7">
    <source>
        <dbReference type="ARBA" id="ARBA00022824"/>
    </source>
</evidence>
<keyword evidence="10 13" id="KW-0408">Iron</keyword>
<dbReference type="EMBL" id="GL435399">
    <property type="protein sequence ID" value="EFN73381.1"/>
    <property type="molecule type" value="Genomic_DNA"/>
</dbReference>
<dbReference type="GO" id="GO:0005789">
    <property type="term" value="C:endoplasmic reticulum membrane"/>
    <property type="evidence" value="ECO:0007669"/>
    <property type="project" value="UniProtKB-SubCell"/>
</dbReference>
<protein>
    <submittedName>
        <fullName evidence="14">Probable cytochrome P450 6a13</fullName>
    </submittedName>
</protein>
<comment type="subcellular location">
    <subcellularLocation>
        <location evidence="3">Endoplasmic reticulum membrane</location>
        <topology evidence="3">Peripheral membrane protein</topology>
    </subcellularLocation>
    <subcellularLocation>
        <location evidence="2">Microsome membrane</location>
        <topology evidence="2">Peripheral membrane protein</topology>
    </subcellularLocation>
</comment>
<dbReference type="OrthoDB" id="2789670at2759"/>
<dbReference type="PRINTS" id="PR00385">
    <property type="entry name" value="P450"/>
</dbReference>
<keyword evidence="11" id="KW-0503">Monooxygenase</keyword>
<accession>E1ZZL1</accession>
<evidence type="ECO:0000256" key="10">
    <source>
        <dbReference type="ARBA" id="ARBA00023004"/>
    </source>
</evidence>
<evidence type="ECO:0000256" key="2">
    <source>
        <dbReference type="ARBA" id="ARBA00004174"/>
    </source>
</evidence>
<evidence type="ECO:0000256" key="6">
    <source>
        <dbReference type="ARBA" id="ARBA00022723"/>
    </source>
</evidence>
<dbReference type="OMA" id="IEMNTIN"/>
<keyword evidence="6 13" id="KW-0479">Metal-binding</keyword>
<dbReference type="GO" id="GO:0020037">
    <property type="term" value="F:heme binding"/>
    <property type="evidence" value="ECO:0007669"/>
    <property type="project" value="InterPro"/>
</dbReference>
<evidence type="ECO:0000256" key="12">
    <source>
        <dbReference type="ARBA" id="ARBA00023136"/>
    </source>
</evidence>
<keyword evidence="7" id="KW-0256">Endoplasmic reticulum</keyword>
<evidence type="ECO:0000256" key="4">
    <source>
        <dbReference type="ARBA" id="ARBA00010617"/>
    </source>
</evidence>
<dbReference type="PRINTS" id="PR00463">
    <property type="entry name" value="EP450I"/>
</dbReference>
<dbReference type="PANTHER" id="PTHR24292">
    <property type="entry name" value="CYTOCHROME P450"/>
    <property type="match status" value="1"/>
</dbReference>
<name>E1ZZL1_CAMFO</name>
<gene>
    <name evidence="14" type="ORF">EAG_07100</name>
</gene>
<evidence type="ECO:0000256" key="5">
    <source>
        <dbReference type="ARBA" id="ARBA00022617"/>
    </source>
</evidence>
<evidence type="ECO:0000256" key="13">
    <source>
        <dbReference type="PIRSR" id="PIRSR602401-1"/>
    </source>
</evidence>
<dbReference type="InterPro" id="IPR002401">
    <property type="entry name" value="Cyt_P450_E_grp-I"/>
</dbReference>
<dbReference type="STRING" id="104421.E1ZZL1"/>
<keyword evidence="8" id="KW-0492">Microsome</keyword>
<proteinExistence type="inferred from homology"/>
<dbReference type="SUPFAM" id="SSF48264">
    <property type="entry name" value="Cytochrome P450"/>
    <property type="match status" value="1"/>
</dbReference>
<dbReference type="PANTHER" id="PTHR24292:SF54">
    <property type="entry name" value="CYP9F3-RELATED"/>
    <property type="match status" value="1"/>
</dbReference>
<dbReference type="FunCoup" id="E1ZZL1">
    <property type="interactions" value="259"/>
</dbReference>
<evidence type="ECO:0000256" key="9">
    <source>
        <dbReference type="ARBA" id="ARBA00023002"/>
    </source>
</evidence>
<comment type="similarity">
    <text evidence="4">Belongs to the cytochrome P450 family.</text>
</comment>
<keyword evidence="5 13" id="KW-0349">Heme</keyword>
<evidence type="ECO:0000313" key="14">
    <source>
        <dbReference type="EMBL" id="EFN73381.1"/>
    </source>
</evidence>
<dbReference type="InterPro" id="IPR036396">
    <property type="entry name" value="Cyt_P450_sf"/>
</dbReference>
<sequence length="329" mass="38390">MPEVTAKFTTDVIGTCGFGIEINTVLDKDSEFRRIGKMIFLPTWNNSLRFKMKELFPWLYDMLSYIIPQTEVDHFIIRFVTEAMNYRETNNVIRHDFIDILREIKNNPDKMDDIKITQNLVAAQAFIFFAAGFETSSTTMSHALYELALDQQIQDKLREEINQEYTKHGSNSSYENVRKMNYLDKIFKETLRKYPVATHLMRHSTSSYTFGGSTVNIPKNLKVFIPVFGIHRDRDIYPRPDVFDPERLNDEAIQTRHPMHYLPFDDGPRNCIGARFGIHQTKIGLIKILRNYKVEVCDKTQIPYINNSKSLLLAPKDGIHLRIIKINQT</sequence>
<dbReference type="Proteomes" id="UP000000311">
    <property type="component" value="Unassembled WGS sequence"/>
</dbReference>
<evidence type="ECO:0000256" key="11">
    <source>
        <dbReference type="ARBA" id="ARBA00023033"/>
    </source>
</evidence>
<keyword evidence="15" id="KW-1185">Reference proteome</keyword>
<dbReference type="Pfam" id="PF00067">
    <property type="entry name" value="p450"/>
    <property type="match status" value="1"/>
</dbReference>
<dbReference type="InterPro" id="IPR050476">
    <property type="entry name" value="Insect_CytP450_Detox"/>
</dbReference>
<evidence type="ECO:0000256" key="8">
    <source>
        <dbReference type="ARBA" id="ARBA00022848"/>
    </source>
</evidence>
<reference evidence="14 15" key="1">
    <citation type="journal article" date="2010" name="Science">
        <title>Genomic comparison of the ants Camponotus floridanus and Harpegnathos saltator.</title>
        <authorList>
            <person name="Bonasio R."/>
            <person name="Zhang G."/>
            <person name="Ye C."/>
            <person name="Mutti N.S."/>
            <person name="Fang X."/>
            <person name="Qin N."/>
            <person name="Donahue G."/>
            <person name="Yang P."/>
            <person name="Li Q."/>
            <person name="Li C."/>
            <person name="Zhang P."/>
            <person name="Huang Z."/>
            <person name="Berger S.L."/>
            <person name="Reinberg D."/>
            <person name="Wang J."/>
            <person name="Liebig J."/>
        </authorList>
    </citation>
    <scope>NUCLEOTIDE SEQUENCE [LARGE SCALE GENOMIC DNA]</scope>
    <source>
        <strain evidence="15">C129</strain>
    </source>
</reference>
<comment type="cofactor">
    <cofactor evidence="1 13">
        <name>heme</name>
        <dbReference type="ChEBI" id="CHEBI:30413"/>
    </cofactor>
</comment>
<dbReference type="CDD" id="cd11056">
    <property type="entry name" value="CYP6-like"/>
    <property type="match status" value="1"/>
</dbReference>
<evidence type="ECO:0000313" key="15">
    <source>
        <dbReference type="Proteomes" id="UP000000311"/>
    </source>
</evidence>
<dbReference type="GO" id="GO:0004497">
    <property type="term" value="F:monooxygenase activity"/>
    <property type="evidence" value="ECO:0007669"/>
    <property type="project" value="UniProtKB-KW"/>
</dbReference>
<evidence type="ECO:0000256" key="3">
    <source>
        <dbReference type="ARBA" id="ARBA00004406"/>
    </source>
</evidence>
<dbReference type="InterPro" id="IPR001128">
    <property type="entry name" value="Cyt_P450"/>
</dbReference>
<dbReference type="Gene3D" id="1.10.630.10">
    <property type="entry name" value="Cytochrome P450"/>
    <property type="match status" value="1"/>
</dbReference>
<keyword evidence="9" id="KW-0560">Oxidoreductase</keyword>
<dbReference type="InParanoid" id="E1ZZL1"/>
<dbReference type="AlphaFoldDB" id="E1ZZL1"/>
<keyword evidence="12" id="KW-0472">Membrane</keyword>
<dbReference type="GO" id="GO:0016705">
    <property type="term" value="F:oxidoreductase activity, acting on paired donors, with incorporation or reduction of molecular oxygen"/>
    <property type="evidence" value="ECO:0007669"/>
    <property type="project" value="InterPro"/>
</dbReference>
<organism evidence="15">
    <name type="scientific">Camponotus floridanus</name>
    <name type="common">Florida carpenter ant</name>
    <dbReference type="NCBI Taxonomy" id="104421"/>
    <lineage>
        <taxon>Eukaryota</taxon>
        <taxon>Metazoa</taxon>
        <taxon>Ecdysozoa</taxon>
        <taxon>Arthropoda</taxon>
        <taxon>Hexapoda</taxon>
        <taxon>Insecta</taxon>
        <taxon>Pterygota</taxon>
        <taxon>Neoptera</taxon>
        <taxon>Endopterygota</taxon>
        <taxon>Hymenoptera</taxon>
        <taxon>Apocrita</taxon>
        <taxon>Aculeata</taxon>
        <taxon>Formicoidea</taxon>
        <taxon>Formicidae</taxon>
        <taxon>Formicinae</taxon>
        <taxon>Camponotus</taxon>
    </lineage>
</organism>